<dbReference type="AlphaFoldDB" id="A0A167FK98"/>
<evidence type="ECO:0000259" key="5">
    <source>
        <dbReference type="PROSITE" id="PS51706"/>
    </source>
</evidence>
<sequence length="288" mass="31877">MQTDMKKDNLRRLAIPFKLQPVQRSVASGLTNADIQKAFQFFNRCETKLADVVSNVEQLREEGGATRSSPNLPEVMMLGRSNVGKSSLITALMSPLNNDYVGSNNKIKEFARSSSKSGFTQYLHYYNCGRKLKIIDTPGYGHASKEAHGNLVLRYLQMQKNLRRVYVLVDGYVGISPLDHEMFRILGANGIPWNIVLTKLDKHITKPGITKSSKSGTKQFLTEQDADVINGVVVNALQYVKTMSSTPDAEGGNGTVLEEVFGTCSHRRLNYMGIPELRASVLSTCGLL</sequence>
<organism evidence="6 7">
    <name type="scientific">Sugiyamaella lignohabitans</name>
    <dbReference type="NCBI Taxonomy" id="796027"/>
    <lineage>
        <taxon>Eukaryota</taxon>
        <taxon>Fungi</taxon>
        <taxon>Dikarya</taxon>
        <taxon>Ascomycota</taxon>
        <taxon>Saccharomycotina</taxon>
        <taxon>Dipodascomycetes</taxon>
        <taxon>Dipodascales</taxon>
        <taxon>Trichomonascaceae</taxon>
        <taxon>Sugiyamaella</taxon>
    </lineage>
</organism>
<dbReference type="Gene3D" id="3.40.50.300">
    <property type="entry name" value="P-loop containing nucleotide triphosphate hydrolases"/>
    <property type="match status" value="1"/>
</dbReference>
<dbReference type="InterPro" id="IPR027417">
    <property type="entry name" value="P-loop_NTPase"/>
</dbReference>
<dbReference type="PANTHER" id="PTHR46498:SF1">
    <property type="entry name" value="GTP-BINDING PROTEIN 8"/>
    <property type="match status" value="1"/>
</dbReference>
<dbReference type="PROSITE" id="PS51706">
    <property type="entry name" value="G_ENGB"/>
    <property type="match status" value="1"/>
</dbReference>
<protein>
    <recommendedName>
        <fullName evidence="5">EngB-type G domain-containing protein</fullName>
    </recommendedName>
</protein>
<dbReference type="GO" id="GO:0005739">
    <property type="term" value="C:mitochondrion"/>
    <property type="evidence" value="ECO:0007669"/>
    <property type="project" value="TreeGrafter"/>
</dbReference>
<dbReference type="OrthoDB" id="391988at2759"/>
<evidence type="ECO:0000256" key="2">
    <source>
        <dbReference type="ARBA" id="ARBA00022741"/>
    </source>
</evidence>
<dbReference type="KEGG" id="slb:AWJ20_3035"/>
<proteinExistence type="predicted"/>
<dbReference type="RefSeq" id="XP_018737885.1">
    <property type="nucleotide sequence ID" value="XM_018880026.1"/>
</dbReference>
<keyword evidence="4" id="KW-0342">GTP-binding</keyword>
<keyword evidence="3" id="KW-0460">Magnesium</keyword>
<reference evidence="6 7" key="1">
    <citation type="submission" date="2016-02" db="EMBL/GenBank/DDBJ databases">
        <title>Complete genome sequence and transcriptome regulation of the pentose utilising yeast Sugiyamaella lignohabitans.</title>
        <authorList>
            <person name="Bellasio M."/>
            <person name="Peymann A."/>
            <person name="Valli M."/>
            <person name="Sipitzky M."/>
            <person name="Graf A."/>
            <person name="Sauer M."/>
            <person name="Marx H."/>
            <person name="Mattanovich D."/>
        </authorList>
    </citation>
    <scope>NUCLEOTIDE SEQUENCE [LARGE SCALE GENOMIC DNA]</scope>
    <source>
        <strain evidence="6 7">CBS 10342</strain>
    </source>
</reference>
<dbReference type="SUPFAM" id="SSF52540">
    <property type="entry name" value="P-loop containing nucleoside triphosphate hydrolases"/>
    <property type="match status" value="1"/>
</dbReference>
<dbReference type="Proteomes" id="UP000189580">
    <property type="component" value="Chromosome b"/>
</dbReference>
<keyword evidence="7" id="KW-1185">Reference proteome</keyword>
<dbReference type="InterPro" id="IPR006073">
    <property type="entry name" value="GTP-bd"/>
</dbReference>
<dbReference type="EMBL" id="CP014503">
    <property type="protein sequence ID" value="ANB15408.1"/>
    <property type="molecule type" value="Genomic_DNA"/>
</dbReference>
<evidence type="ECO:0000313" key="6">
    <source>
        <dbReference type="EMBL" id="ANB15408.1"/>
    </source>
</evidence>
<dbReference type="CDD" id="cd01876">
    <property type="entry name" value="YihA_EngB"/>
    <property type="match status" value="1"/>
</dbReference>
<dbReference type="Pfam" id="PF01926">
    <property type="entry name" value="MMR_HSR1"/>
    <property type="match status" value="1"/>
</dbReference>
<dbReference type="InterPro" id="IPR030393">
    <property type="entry name" value="G_ENGB_dom"/>
</dbReference>
<gene>
    <name evidence="6" type="ORF">AWJ20_3035</name>
</gene>
<evidence type="ECO:0000256" key="3">
    <source>
        <dbReference type="ARBA" id="ARBA00022842"/>
    </source>
</evidence>
<feature type="domain" description="EngB-type G" evidence="5">
    <location>
        <begin position="71"/>
        <end position="246"/>
    </location>
</feature>
<accession>A0A167FK98</accession>
<dbReference type="PANTHER" id="PTHR46498">
    <property type="entry name" value="GTP-BINDING PROTEIN 8"/>
    <property type="match status" value="1"/>
</dbReference>
<evidence type="ECO:0000256" key="4">
    <source>
        <dbReference type="ARBA" id="ARBA00023134"/>
    </source>
</evidence>
<name>A0A167FK98_9ASCO</name>
<keyword evidence="1" id="KW-0479">Metal-binding</keyword>
<dbReference type="InterPro" id="IPR052279">
    <property type="entry name" value="EngB_GTPase"/>
</dbReference>
<dbReference type="GO" id="GO:0046872">
    <property type="term" value="F:metal ion binding"/>
    <property type="evidence" value="ECO:0007669"/>
    <property type="project" value="UniProtKB-KW"/>
</dbReference>
<dbReference type="GeneID" id="30035013"/>
<evidence type="ECO:0000256" key="1">
    <source>
        <dbReference type="ARBA" id="ARBA00022723"/>
    </source>
</evidence>
<keyword evidence="2" id="KW-0547">Nucleotide-binding</keyword>
<dbReference type="GO" id="GO:0005525">
    <property type="term" value="F:GTP binding"/>
    <property type="evidence" value="ECO:0007669"/>
    <property type="project" value="UniProtKB-KW"/>
</dbReference>
<evidence type="ECO:0000313" key="7">
    <source>
        <dbReference type="Proteomes" id="UP000189580"/>
    </source>
</evidence>